<keyword evidence="2" id="KW-1185">Reference proteome</keyword>
<name>A0A0C9U002_SPHS4</name>
<dbReference type="OrthoDB" id="3232941at2759"/>
<evidence type="ECO:0000313" key="2">
    <source>
        <dbReference type="Proteomes" id="UP000054279"/>
    </source>
</evidence>
<proteinExistence type="predicted"/>
<evidence type="ECO:0000313" key="1">
    <source>
        <dbReference type="EMBL" id="KIJ35973.1"/>
    </source>
</evidence>
<feature type="non-terminal residue" evidence="1">
    <location>
        <position position="1"/>
    </location>
</feature>
<dbReference type="EMBL" id="KN837183">
    <property type="protein sequence ID" value="KIJ35973.1"/>
    <property type="molecule type" value="Genomic_DNA"/>
</dbReference>
<dbReference type="Proteomes" id="UP000054279">
    <property type="component" value="Unassembled WGS sequence"/>
</dbReference>
<accession>A0A0C9U002</accession>
<dbReference type="AlphaFoldDB" id="A0A0C9U002"/>
<sequence length="69" mass="8514">DHFNIPKLHARHHYPENICWLGAPYNYSTEITERYHIEVAKKAYKATNWKDYMKQMILWLTRQEKIYLC</sequence>
<organism evidence="1 2">
    <name type="scientific">Sphaerobolus stellatus (strain SS14)</name>
    <dbReference type="NCBI Taxonomy" id="990650"/>
    <lineage>
        <taxon>Eukaryota</taxon>
        <taxon>Fungi</taxon>
        <taxon>Dikarya</taxon>
        <taxon>Basidiomycota</taxon>
        <taxon>Agaricomycotina</taxon>
        <taxon>Agaricomycetes</taxon>
        <taxon>Phallomycetidae</taxon>
        <taxon>Geastrales</taxon>
        <taxon>Sphaerobolaceae</taxon>
        <taxon>Sphaerobolus</taxon>
    </lineage>
</organism>
<reference evidence="1 2" key="1">
    <citation type="submission" date="2014-06" db="EMBL/GenBank/DDBJ databases">
        <title>Evolutionary Origins and Diversification of the Mycorrhizal Mutualists.</title>
        <authorList>
            <consortium name="DOE Joint Genome Institute"/>
            <consortium name="Mycorrhizal Genomics Consortium"/>
            <person name="Kohler A."/>
            <person name="Kuo A."/>
            <person name="Nagy L.G."/>
            <person name="Floudas D."/>
            <person name="Copeland A."/>
            <person name="Barry K.W."/>
            <person name="Cichocki N."/>
            <person name="Veneault-Fourrey C."/>
            <person name="LaButti K."/>
            <person name="Lindquist E.A."/>
            <person name="Lipzen A."/>
            <person name="Lundell T."/>
            <person name="Morin E."/>
            <person name="Murat C."/>
            <person name="Riley R."/>
            <person name="Ohm R."/>
            <person name="Sun H."/>
            <person name="Tunlid A."/>
            <person name="Henrissat B."/>
            <person name="Grigoriev I.V."/>
            <person name="Hibbett D.S."/>
            <person name="Martin F."/>
        </authorList>
    </citation>
    <scope>NUCLEOTIDE SEQUENCE [LARGE SCALE GENOMIC DNA]</scope>
    <source>
        <strain evidence="1 2">SS14</strain>
    </source>
</reference>
<dbReference type="HOGENOM" id="CLU_203567_0_0_1"/>
<protein>
    <submittedName>
        <fullName evidence="1">Uncharacterized protein</fullName>
    </submittedName>
</protein>
<gene>
    <name evidence="1" type="ORF">M422DRAFT_133946</name>
</gene>
<feature type="non-terminal residue" evidence="1">
    <location>
        <position position="69"/>
    </location>
</feature>